<evidence type="ECO:0000313" key="1">
    <source>
        <dbReference type="EMBL" id="MFD1360754.1"/>
    </source>
</evidence>
<accession>A0ABW3ZR79</accession>
<reference evidence="2" key="1">
    <citation type="journal article" date="2019" name="Int. J. Syst. Evol. Microbiol.">
        <title>The Global Catalogue of Microorganisms (GCM) 10K type strain sequencing project: providing services to taxonomists for standard genome sequencing and annotation.</title>
        <authorList>
            <consortium name="The Broad Institute Genomics Platform"/>
            <consortium name="The Broad Institute Genome Sequencing Center for Infectious Disease"/>
            <person name="Wu L."/>
            <person name="Ma J."/>
        </authorList>
    </citation>
    <scope>NUCLEOTIDE SEQUENCE [LARGE SCALE GENOMIC DNA]</scope>
    <source>
        <strain evidence="2">CCUG 54822</strain>
    </source>
</reference>
<proteinExistence type="predicted"/>
<comment type="caution">
    <text evidence="1">The sequence shown here is derived from an EMBL/GenBank/DDBJ whole genome shotgun (WGS) entry which is preliminary data.</text>
</comment>
<dbReference type="RefSeq" id="WP_382397648.1">
    <property type="nucleotide sequence ID" value="NZ_JBHTNH010000003.1"/>
</dbReference>
<organism evidence="1 2">
    <name type="scientific">Lentibacillus salinarum</name>
    <dbReference type="NCBI Taxonomy" id="446820"/>
    <lineage>
        <taxon>Bacteria</taxon>
        <taxon>Bacillati</taxon>
        <taxon>Bacillota</taxon>
        <taxon>Bacilli</taxon>
        <taxon>Bacillales</taxon>
        <taxon>Bacillaceae</taxon>
        <taxon>Lentibacillus</taxon>
    </lineage>
</organism>
<evidence type="ECO:0000313" key="2">
    <source>
        <dbReference type="Proteomes" id="UP001597178"/>
    </source>
</evidence>
<keyword evidence="2" id="KW-1185">Reference proteome</keyword>
<sequence>MNVWYVSYGSNICEDRFLCYIYGGAPEGSNQAEAGCSDKTPPKSTGIAELPYKLYFAKEESKWGKGGVAFIDHEKNTESKTFARKYLITAEQFTGVVEQENNAKCLTIDVNKIINNGYLDITAGWYGRLIYLGDNAGSPMMTFTDTKDMKRQIITPPPTSYLTTVARGLKELGLTKEEIIDYFLTTKGIESFFTRDSLYQYMFN</sequence>
<dbReference type="Gene3D" id="3.10.490.10">
    <property type="entry name" value="Gamma-glutamyl cyclotransferase-like"/>
    <property type="match status" value="1"/>
</dbReference>
<dbReference type="EMBL" id="JBHTNH010000003">
    <property type="protein sequence ID" value="MFD1360754.1"/>
    <property type="molecule type" value="Genomic_DNA"/>
</dbReference>
<gene>
    <name evidence="1" type="ORF">ACFQ4A_03555</name>
</gene>
<name>A0ABW3ZR79_9BACI</name>
<evidence type="ECO:0008006" key="3">
    <source>
        <dbReference type="Google" id="ProtNLM"/>
    </source>
</evidence>
<dbReference type="Proteomes" id="UP001597178">
    <property type="component" value="Unassembled WGS sequence"/>
</dbReference>
<protein>
    <recommendedName>
        <fullName evidence="3">Histone deacetylase</fullName>
    </recommendedName>
</protein>